<dbReference type="Pfam" id="PF04245">
    <property type="entry name" value="NA37"/>
    <property type="match status" value="1"/>
</dbReference>
<proteinExistence type="predicted"/>
<name>A0ABN4FA52_9GAMM</name>
<gene>
    <name evidence="1" type="ORF">CH54_2097</name>
</gene>
<dbReference type="Proteomes" id="UP000031883">
    <property type="component" value="Chromosome"/>
</dbReference>
<protein>
    <submittedName>
        <fullName evidence="1">37-kD nucleoid-associated bacterial family protein</fullName>
    </submittedName>
</protein>
<evidence type="ECO:0000313" key="2">
    <source>
        <dbReference type="Proteomes" id="UP000031883"/>
    </source>
</evidence>
<organism evidence="1 2">
    <name type="scientific">Yersinia rochesterensis</name>
    <dbReference type="NCBI Taxonomy" id="1604335"/>
    <lineage>
        <taxon>Bacteria</taxon>
        <taxon>Pseudomonadati</taxon>
        <taxon>Pseudomonadota</taxon>
        <taxon>Gammaproteobacteria</taxon>
        <taxon>Enterobacterales</taxon>
        <taxon>Yersiniaceae</taxon>
        <taxon>Yersinia</taxon>
    </lineage>
</organism>
<reference evidence="1 2" key="1">
    <citation type="journal article" date="2015" name="Genome Announc.">
        <title>Thirty-Two Complete Genome Assemblies of Nine Yersinia Species, Including Y. pestis, Y. pseudotuberculosis, and Y. enterocolitica.</title>
        <authorList>
            <person name="Johnson S.L."/>
            <person name="Daligault H.E."/>
            <person name="Davenport K.W."/>
            <person name="Jaissle J."/>
            <person name="Frey K.G."/>
            <person name="Ladner J.T."/>
            <person name="Broomall S.M."/>
            <person name="Bishop-Lilly K.A."/>
            <person name="Bruce D.C."/>
            <person name="Coyne S.R."/>
            <person name="Gibbons H.S."/>
            <person name="Lo C.C."/>
            <person name="Munk A.C."/>
            <person name="Rosenzweig C.N."/>
            <person name="Koroleva G.I."/>
            <person name="Palacios G.F."/>
            <person name="Redden C.L."/>
            <person name="Xu Y."/>
            <person name="Minogue T.D."/>
            <person name="Chain P.S."/>
        </authorList>
    </citation>
    <scope>NUCLEOTIDE SEQUENCE [LARGE SCALE GENOMIC DNA]</scope>
    <source>
        <strain evidence="1 2">Y231</strain>
    </source>
</reference>
<dbReference type="RefSeq" id="WP_042562577.1">
    <property type="nucleotide sequence ID" value="NZ_CP009997.1"/>
</dbReference>
<keyword evidence="2" id="KW-1185">Reference proteome</keyword>
<dbReference type="EMBL" id="CP009997">
    <property type="protein sequence ID" value="AJJ34051.1"/>
    <property type="molecule type" value="Genomic_DNA"/>
</dbReference>
<dbReference type="InterPro" id="IPR007358">
    <property type="entry name" value="Nucleoid_associated_NdpA"/>
</dbReference>
<sequence length="363" mass="41737">MNFLKLTIDKIAIHQIFPRSEDRKEKDPVMGTELIKFDLTAMNDFKRRVLDSLGNGSSAVRMQISDYKNGSTPRLVSELHSLKEKDFINSSYEIAKNLTSAQTRKGMPGGIVVVFSAFYDPEKLHLVGIIKADIHSGYEKFQDKKTGLISLKHVEELLLTPSTKLYKSAGFFRRLDAIISEDLNDQWLVEISDYQINKSDGKAAAQYFYQSFLGCDYPESSARTTKLYFELASHFISKMNVDEEERTNLHNALYADLKTRKSEQIEPLNFAETYMSAEDVDNFRNYLEDSDFSVESFIKDTQHITSKLKNRRVKFSKDIRISAPSEIFEKLITIETVDGEKHEDGHVPKWTNILIKDRIITQQ</sequence>
<evidence type="ECO:0000313" key="1">
    <source>
        <dbReference type="EMBL" id="AJJ34051.1"/>
    </source>
</evidence>
<accession>A0ABN4FA52</accession>